<dbReference type="RefSeq" id="WP_099150713.1">
    <property type="nucleotide sequence ID" value="NZ_PDUD01000019.1"/>
</dbReference>
<dbReference type="NCBIfam" id="TIGR02765">
    <property type="entry name" value="crypto_DASH"/>
    <property type="match status" value="1"/>
</dbReference>
<organism evidence="10 11">
    <name type="scientific">Flavilitoribacter nigricans (strain ATCC 23147 / DSM 23189 / NBRC 102662 / NCIMB 1420 / SS-2)</name>
    <name type="common">Lewinella nigricans</name>
    <dbReference type="NCBI Taxonomy" id="1122177"/>
    <lineage>
        <taxon>Bacteria</taxon>
        <taxon>Pseudomonadati</taxon>
        <taxon>Bacteroidota</taxon>
        <taxon>Saprospiria</taxon>
        <taxon>Saprospirales</taxon>
        <taxon>Lewinellaceae</taxon>
        <taxon>Flavilitoribacter</taxon>
    </lineage>
</organism>
<keyword evidence="3 6" id="KW-0285">Flavoprotein</keyword>
<feature type="binding site" evidence="6">
    <location>
        <begin position="376"/>
        <end position="378"/>
    </location>
    <ligand>
        <name>FAD</name>
        <dbReference type="ChEBI" id="CHEBI:57692"/>
    </ligand>
</feature>
<dbReference type="InterPro" id="IPR005101">
    <property type="entry name" value="Cryptochr/Photolyase_FAD-bd"/>
</dbReference>
<dbReference type="PANTHER" id="PTHR11455">
    <property type="entry name" value="CRYPTOCHROME"/>
    <property type="match status" value="1"/>
</dbReference>
<feature type="binding site" evidence="6">
    <location>
        <begin position="239"/>
        <end position="243"/>
    </location>
    <ligand>
        <name>FAD</name>
        <dbReference type="ChEBI" id="CHEBI:57692"/>
    </ligand>
</feature>
<accession>A0A2D0ND65</accession>
<dbReference type="GO" id="GO:0071949">
    <property type="term" value="F:FAD binding"/>
    <property type="evidence" value="ECO:0007669"/>
    <property type="project" value="TreeGrafter"/>
</dbReference>
<evidence type="ECO:0000259" key="9">
    <source>
        <dbReference type="PROSITE" id="PS51645"/>
    </source>
</evidence>
<dbReference type="Pfam" id="PF03441">
    <property type="entry name" value="FAD_binding_7"/>
    <property type="match status" value="1"/>
</dbReference>
<keyword evidence="5 8" id="KW-0157">Chromophore</keyword>
<keyword evidence="4 6" id="KW-0274">FAD</keyword>
<dbReference type="InterPro" id="IPR006050">
    <property type="entry name" value="DNA_photolyase_N"/>
</dbReference>
<dbReference type="AlphaFoldDB" id="A0A2D0ND65"/>
<dbReference type="GO" id="GO:0003904">
    <property type="term" value="F:deoxyribodipyrimidine photo-lyase activity"/>
    <property type="evidence" value="ECO:0007669"/>
    <property type="project" value="TreeGrafter"/>
</dbReference>
<dbReference type="InterPro" id="IPR014133">
    <property type="entry name" value="Cry_DASH"/>
</dbReference>
<comment type="caution">
    <text evidence="10">The sequence shown here is derived from an EMBL/GenBank/DDBJ whole genome shotgun (WGS) entry which is preliminary data.</text>
</comment>
<dbReference type="Gene3D" id="1.10.579.10">
    <property type="entry name" value="DNA Cyclobutane Dipyrimidine Photolyase, subunit A, domain 3"/>
    <property type="match status" value="1"/>
</dbReference>
<dbReference type="InterPro" id="IPR036155">
    <property type="entry name" value="Crypto/Photolyase_N_sf"/>
</dbReference>
<dbReference type="Gene3D" id="1.25.40.80">
    <property type="match status" value="1"/>
</dbReference>
<dbReference type="OrthoDB" id="9772484at2"/>
<dbReference type="Pfam" id="PF00875">
    <property type="entry name" value="DNA_photolyase"/>
    <property type="match status" value="1"/>
</dbReference>
<evidence type="ECO:0000313" key="11">
    <source>
        <dbReference type="Proteomes" id="UP000223913"/>
    </source>
</evidence>
<comment type="cofactor">
    <cofactor evidence="8">
        <name>(6R)-5,10-methylene-5,6,7,8-tetrahydrofolate</name>
        <dbReference type="ChEBI" id="CHEBI:15636"/>
    </cofactor>
    <text evidence="8">Binds 1 5,10-methenyltetrahydrofolate (MTHF) per subunit.</text>
</comment>
<dbReference type="Gene3D" id="3.40.50.620">
    <property type="entry name" value="HUPs"/>
    <property type="match status" value="1"/>
</dbReference>
<name>A0A2D0ND65_FLAN2</name>
<dbReference type="Proteomes" id="UP000223913">
    <property type="component" value="Unassembled WGS sequence"/>
</dbReference>
<reference evidence="10 11" key="1">
    <citation type="submission" date="2017-10" db="EMBL/GenBank/DDBJ databases">
        <title>The draft genome sequence of Lewinella nigricans NBRC 102662.</title>
        <authorList>
            <person name="Wang K."/>
        </authorList>
    </citation>
    <scope>NUCLEOTIDE SEQUENCE [LARGE SCALE GENOMIC DNA]</scope>
    <source>
        <strain evidence="10 11">NBRC 102662</strain>
    </source>
</reference>
<gene>
    <name evidence="10" type="ORF">CRP01_14220</name>
</gene>
<dbReference type="InterPro" id="IPR036134">
    <property type="entry name" value="Crypto/Photolyase_FAD-like_sf"/>
</dbReference>
<evidence type="ECO:0000256" key="7">
    <source>
        <dbReference type="PIRSR" id="PIRSR602081-2"/>
    </source>
</evidence>
<proteinExistence type="inferred from homology"/>
<dbReference type="PROSITE" id="PS51645">
    <property type="entry name" value="PHR_CRY_ALPHA_BETA"/>
    <property type="match status" value="1"/>
</dbReference>
<keyword evidence="11" id="KW-1185">Reference proteome</keyword>
<feature type="site" description="Electron transfer via tryptophanyl radical" evidence="7">
    <location>
        <position position="386"/>
    </location>
</feature>
<evidence type="ECO:0000256" key="3">
    <source>
        <dbReference type="ARBA" id="ARBA00022630"/>
    </source>
</evidence>
<comment type="similarity">
    <text evidence="1 8">Belongs to the DNA photolyase class-1 family.</text>
</comment>
<dbReference type="EMBL" id="PDUD01000019">
    <property type="protein sequence ID" value="PHN06119.1"/>
    <property type="molecule type" value="Genomic_DNA"/>
</dbReference>
<evidence type="ECO:0000256" key="1">
    <source>
        <dbReference type="ARBA" id="ARBA00005862"/>
    </source>
</evidence>
<feature type="domain" description="Photolyase/cryptochrome alpha/beta" evidence="9">
    <location>
        <begin position="2"/>
        <end position="131"/>
    </location>
</feature>
<feature type="site" description="Electron transfer via tryptophanyl radical" evidence="7">
    <location>
        <position position="310"/>
    </location>
</feature>
<dbReference type="GO" id="GO:0000719">
    <property type="term" value="P:photoreactive repair"/>
    <property type="evidence" value="ECO:0007669"/>
    <property type="project" value="TreeGrafter"/>
</dbReference>
<evidence type="ECO:0000256" key="5">
    <source>
        <dbReference type="ARBA" id="ARBA00022991"/>
    </source>
</evidence>
<comment type="cofactor">
    <cofactor evidence="6 8">
        <name>FAD</name>
        <dbReference type="ChEBI" id="CHEBI:57692"/>
    </cofactor>
    <text evidence="6 8">Binds 1 FAD per subunit.</text>
</comment>
<keyword evidence="10" id="KW-0456">Lyase</keyword>
<evidence type="ECO:0000313" key="10">
    <source>
        <dbReference type="EMBL" id="PHN06119.1"/>
    </source>
</evidence>
<evidence type="ECO:0000256" key="8">
    <source>
        <dbReference type="RuleBase" id="RU367151"/>
    </source>
</evidence>
<protein>
    <recommendedName>
        <fullName evidence="2 8">Cryptochrome DASH</fullName>
    </recommendedName>
</protein>
<dbReference type="SUPFAM" id="SSF52425">
    <property type="entry name" value="Cryptochrome/photolyase, N-terminal domain"/>
    <property type="match status" value="1"/>
</dbReference>
<dbReference type="InterPro" id="IPR002081">
    <property type="entry name" value="Cryptochrome/DNA_photolyase_1"/>
</dbReference>
<sequence length="423" mass="49015">MKRGLLWFRTDLRLADNLALHAALQDCEEIIPVYILDEQWLGTDRWGFPRTGPFRLQFQLESLQDLQTQLSAKQSDLIFRCGHPAAILPELAREYQCDRIYCSKEYTFEEIAVERALEEQVEVSYFHNSPMIHPDDLPFAIEKLPEVFTNFRKKVEKYSQIRSPLPAPEIISSPTLESADLPSVQDLGRVGVAPDPRGVLAFRGGATAGADRLRHYLWDTRQLSDYKETRNGLIGADYSSKFSAWLAQGCLSARTIYAEVERYEAEVEKNQSTYWMKFELLWRDFFKFTAMRYGKKIFLPGGIKDKTKNWNYRPETVQRWIDGATGDAFVDANMRELKETGFMSNRGRQNVASYLVHQLGQDWRVGAAWFESRLIDYDVTSNYGNWIYAAGVGNDPRDRVFNTQRQAERYDEHGDYRELWGEG</sequence>
<evidence type="ECO:0000256" key="4">
    <source>
        <dbReference type="ARBA" id="ARBA00022827"/>
    </source>
</evidence>
<dbReference type="GO" id="GO:0003677">
    <property type="term" value="F:DNA binding"/>
    <property type="evidence" value="ECO:0007669"/>
    <property type="project" value="TreeGrafter"/>
</dbReference>
<dbReference type="SUPFAM" id="SSF48173">
    <property type="entry name" value="Cryptochrome/photolyase FAD-binding domain"/>
    <property type="match status" value="1"/>
</dbReference>
<dbReference type="PANTHER" id="PTHR11455:SF22">
    <property type="entry name" value="CRYPTOCHROME DASH"/>
    <property type="match status" value="1"/>
</dbReference>
<evidence type="ECO:0000256" key="6">
    <source>
        <dbReference type="PIRSR" id="PIRSR602081-1"/>
    </source>
</evidence>
<dbReference type="PRINTS" id="PR00147">
    <property type="entry name" value="DNAPHOTLYASE"/>
</dbReference>
<feature type="site" description="Electron transfer via tryptophanyl radical" evidence="7">
    <location>
        <position position="363"/>
    </location>
</feature>
<feature type="binding site" evidence="6">
    <location>
        <begin position="279"/>
        <end position="286"/>
    </location>
    <ligand>
        <name>FAD</name>
        <dbReference type="ChEBI" id="CHEBI:57692"/>
    </ligand>
</feature>
<comment type="function">
    <text evidence="8">May have a photoreceptor function.</text>
</comment>
<evidence type="ECO:0000256" key="2">
    <source>
        <dbReference type="ARBA" id="ARBA00017881"/>
    </source>
</evidence>
<feature type="binding site" evidence="6">
    <location>
        <position position="226"/>
    </location>
    <ligand>
        <name>FAD</name>
        <dbReference type="ChEBI" id="CHEBI:57692"/>
    </ligand>
</feature>
<dbReference type="InterPro" id="IPR014729">
    <property type="entry name" value="Rossmann-like_a/b/a_fold"/>
</dbReference>